<comment type="caution">
    <text evidence="5">The sequence shown here is derived from an EMBL/GenBank/DDBJ whole genome shotgun (WGS) entry which is preliminary data.</text>
</comment>
<evidence type="ECO:0000313" key="5">
    <source>
        <dbReference type="EMBL" id="GHF66895.1"/>
    </source>
</evidence>
<dbReference type="PANTHER" id="PTHR43201:SF5">
    <property type="entry name" value="MEDIUM-CHAIN ACYL-COA LIGASE ACSF2, MITOCHONDRIAL"/>
    <property type="match status" value="1"/>
</dbReference>
<dbReference type="Pfam" id="PF13193">
    <property type="entry name" value="AMP-binding_C"/>
    <property type="match status" value="1"/>
</dbReference>
<dbReference type="PROSITE" id="PS00455">
    <property type="entry name" value="AMP_BINDING"/>
    <property type="match status" value="1"/>
</dbReference>
<dbReference type="SUPFAM" id="SSF56801">
    <property type="entry name" value="Acetyl-CoA synthetase-like"/>
    <property type="match status" value="1"/>
</dbReference>
<dbReference type="InterPro" id="IPR020845">
    <property type="entry name" value="AMP-binding_CS"/>
</dbReference>
<dbReference type="OrthoDB" id="2579187at2"/>
<evidence type="ECO:0000259" key="3">
    <source>
        <dbReference type="Pfam" id="PF00501"/>
    </source>
</evidence>
<dbReference type="GO" id="GO:0031956">
    <property type="term" value="F:medium-chain fatty acid-CoA ligase activity"/>
    <property type="evidence" value="ECO:0007669"/>
    <property type="project" value="TreeGrafter"/>
</dbReference>
<reference evidence="5" key="2">
    <citation type="submission" date="2020-09" db="EMBL/GenBank/DDBJ databases">
        <authorList>
            <person name="Sun Q."/>
            <person name="Zhou Y."/>
        </authorList>
    </citation>
    <scope>NUCLEOTIDE SEQUENCE</scope>
    <source>
        <strain evidence="5">CGMCC 4.7679</strain>
    </source>
</reference>
<gene>
    <name evidence="5" type="ORF">GCM10017566_45930</name>
</gene>
<dbReference type="RefSeq" id="WP_145932849.1">
    <property type="nucleotide sequence ID" value="NZ_BNAV01000006.1"/>
</dbReference>
<protein>
    <submittedName>
        <fullName evidence="5">ATP-dependent acyl-CoA ligase</fullName>
    </submittedName>
</protein>
<evidence type="ECO:0000313" key="6">
    <source>
        <dbReference type="Proteomes" id="UP000658656"/>
    </source>
</evidence>
<dbReference type="InterPro" id="IPR000873">
    <property type="entry name" value="AMP-dep_synth/lig_dom"/>
</dbReference>
<feature type="domain" description="AMP-binding enzyme C-terminal" evidence="4">
    <location>
        <begin position="418"/>
        <end position="493"/>
    </location>
</feature>
<dbReference type="EMBL" id="BNAV01000006">
    <property type="protein sequence ID" value="GHF66895.1"/>
    <property type="molecule type" value="Genomic_DNA"/>
</dbReference>
<dbReference type="GO" id="GO:0006631">
    <property type="term" value="P:fatty acid metabolic process"/>
    <property type="evidence" value="ECO:0007669"/>
    <property type="project" value="TreeGrafter"/>
</dbReference>
<feature type="domain" description="AMP-dependent synthetase/ligase" evidence="3">
    <location>
        <begin position="17"/>
        <end position="368"/>
    </location>
</feature>
<dbReference type="Pfam" id="PF00501">
    <property type="entry name" value="AMP-binding"/>
    <property type="match status" value="1"/>
</dbReference>
<dbReference type="AlphaFoldDB" id="A0A8H9IXI4"/>
<comment type="similarity">
    <text evidence="1">Belongs to the ATP-dependent AMP-binding enzyme family.</text>
</comment>
<accession>A0A8H9IXI4</accession>
<evidence type="ECO:0000256" key="2">
    <source>
        <dbReference type="ARBA" id="ARBA00022598"/>
    </source>
</evidence>
<proteinExistence type="inferred from homology"/>
<dbReference type="Gene3D" id="3.40.50.12780">
    <property type="entry name" value="N-terminal domain of ligase-like"/>
    <property type="match status" value="1"/>
</dbReference>
<sequence>MTILPFGDRGLGAVLLDQAERTPDAPFLLFESDGSTTTYTYAETVALARRGQSVLAGAGVRGGERFAIATRNRPEFFACWFGAALSGSVIVPVNPGSTPDELDFVLGHADCRMVVLEQDADDLAETATLAGVPIIRTGADFDGRSGDEVTAEPVDPRNPLSIMYTSGSTSRPKGVVVTHANYLHAGTVIAENLRMRPADRWLVVLPVFHANAQYYSVMSSLVTGASAAVMERFSASRWAAQARRHKATLGSLFAAPMRMILSQPRDPADADNDLREVCFAQNLTPDELKEFEERYATGLLQMYGMTETIAPPTMNPLDRRRDNATIGAPLSGSRLRVVTGDGVDAAVGEVGELLVGGEPGITLMAGYHDNPEATKAMIRDGWLHTGDIVRVEQHGFLRFHDRARDVIKRGGEVVAAAEVERVVETHPAVAESAAVGIPDDMLDEAFKVVVALRPGHAVTEAELLEHCRTHLASFKVPSVVEFVDALPRTSVGKVRKGLLRANVLTEPQS</sequence>
<keyword evidence="6" id="KW-1185">Reference proteome</keyword>
<name>A0A8H9IXI4_9PSEU</name>
<evidence type="ECO:0000259" key="4">
    <source>
        <dbReference type="Pfam" id="PF13193"/>
    </source>
</evidence>
<dbReference type="PANTHER" id="PTHR43201">
    <property type="entry name" value="ACYL-COA SYNTHETASE"/>
    <property type="match status" value="1"/>
</dbReference>
<keyword evidence="2 5" id="KW-0436">Ligase</keyword>
<dbReference type="Proteomes" id="UP000658656">
    <property type="component" value="Unassembled WGS sequence"/>
</dbReference>
<dbReference type="Gene3D" id="3.30.300.30">
    <property type="match status" value="1"/>
</dbReference>
<dbReference type="InterPro" id="IPR045851">
    <property type="entry name" value="AMP-bd_C_sf"/>
</dbReference>
<organism evidence="5 6">
    <name type="scientific">Amycolatopsis bartoniae</name>
    <dbReference type="NCBI Taxonomy" id="941986"/>
    <lineage>
        <taxon>Bacteria</taxon>
        <taxon>Bacillati</taxon>
        <taxon>Actinomycetota</taxon>
        <taxon>Actinomycetes</taxon>
        <taxon>Pseudonocardiales</taxon>
        <taxon>Pseudonocardiaceae</taxon>
        <taxon>Amycolatopsis</taxon>
    </lineage>
</organism>
<evidence type="ECO:0000256" key="1">
    <source>
        <dbReference type="ARBA" id="ARBA00006432"/>
    </source>
</evidence>
<dbReference type="InterPro" id="IPR042099">
    <property type="entry name" value="ANL_N_sf"/>
</dbReference>
<dbReference type="InterPro" id="IPR025110">
    <property type="entry name" value="AMP-bd_C"/>
</dbReference>
<reference evidence="5" key="1">
    <citation type="journal article" date="2014" name="Int. J. Syst. Evol. Microbiol.">
        <title>Complete genome sequence of Corynebacterium casei LMG S-19264T (=DSM 44701T), isolated from a smear-ripened cheese.</title>
        <authorList>
            <consortium name="US DOE Joint Genome Institute (JGI-PGF)"/>
            <person name="Walter F."/>
            <person name="Albersmeier A."/>
            <person name="Kalinowski J."/>
            <person name="Ruckert C."/>
        </authorList>
    </citation>
    <scope>NUCLEOTIDE SEQUENCE</scope>
    <source>
        <strain evidence="5">CGMCC 4.7679</strain>
    </source>
</reference>